<name>W0RC63_9BACT</name>
<evidence type="ECO:0000313" key="5">
    <source>
        <dbReference type="Proteomes" id="UP000019151"/>
    </source>
</evidence>
<evidence type="ECO:0000256" key="2">
    <source>
        <dbReference type="ARBA" id="ARBA00023163"/>
    </source>
</evidence>
<gene>
    <name evidence="4" type="ORF">J421_1142</name>
</gene>
<dbReference type="RefSeq" id="WP_025410204.1">
    <property type="nucleotide sequence ID" value="NZ_CP007128.1"/>
</dbReference>
<evidence type="ECO:0000313" key="4">
    <source>
        <dbReference type="EMBL" id="AHG88679.1"/>
    </source>
</evidence>
<accession>W0RC63</accession>
<sequence length="298" mass="32429">MSPSLAAPPAAPARYSRPHRRTGALPVATLLTPDERLRVDAAGQGLYATLHRETLDDLLRELRARPVSAVILSTATLAHCGGREAARVAELVRGFPQVPTVALVSEVDGTTPQTVLALGGSGVRRLVDTRRPDGWTALRDALAADEPIDLRQHVVATLAADLVGAPDGCLRFFAALFAAPPEVTTVRGLATLIGVLPTTLMSRFFRTRLPAPKRYLALARLVRAARMLENPGCTLTAAAHFLEYSSAQSFGRHVRKVLGLTPRELRRHWGGVALFDRFRAELVLPYRDALRRFSPYGR</sequence>
<evidence type="ECO:0000256" key="1">
    <source>
        <dbReference type="ARBA" id="ARBA00023015"/>
    </source>
</evidence>
<keyword evidence="2" id="KW-0804">Transcription</keyword>
<feature type="domain" description="HTH araC/xylS-type" evidence="3">
    <location>
        <begin position="167"/>
        <end position="268"/>
    </location>
</feature>
<dbReference type="InterPro" id="IPR018060">
    <property type="entry name" value="HTH_AraC"/>
</dbReference>
<dbReference type="GO" id="GO:0043565">
    <property type="term" value="F:sequence-specific DNA binding"/>
    <property type="evidence" value="ECO:0007669"/>
    <property type="project" value="InterPro"/>
</dbReference>
<dbReference type="HOGENOM" id="CLU_882125_0_0_0"/>
<dbReference type="InParanoid" id="W0RC63"/>
<proteinExistence type="predicted"/>
<dbReference type="InterPro" id="IPR009057">
    <property type="entry name" value="Homeodomain-like_sf"/>
</dbReference>
<dbReference type="eggNOG" id="COG2207">
    <property type="taxonomic scope" value="Bacteria"/>
</dbReference>
<dbReference type="PROSITE" id="PS01124">
    <property type="entry name" value="HTH_ARAC_FAMILY_2"/>
    <property type="match status" value="1"/>
</dbReference>
<evidence type="ECO:0000259" key="3">
    <source>
        <dbReference type="PROSITE" id="PS01124"/>
    </source>
</evidence>
<dbReference type="GO" id="GO:0003700">
    <property type="term" value="F:DNA-binding transcription factor activity"/>
    <property type="evidence" value="ECO:0007669"/>
    <property type="project" value="InterPro"/>
</dbReference>
<dbReference type="SUPFAM" id="SSF46689">
    <property type="entry name" value="Homeodomain-like"/>
    <property type="match status" value="1"/>
</dbReference>
<reference evidence="4 5" key="1">
    <citation type="journal article" date="2014" name="Genome Announc.">
        <title>Genome Sequence and Methylome of Soil Bacterium Gemmatirosa kalamazoonensis KBS708T, a Member of the Rarely Cultivated Gemmatimonadetes Phylum.</title>
        <authorList>
            <person name="Debruyn J.M."/>
            <person name="Radosevich M."/>
            <person name="Wommack K.E."/>
            <person name="Polson S.W."/>
            <person name="Hauser L.J."/>
            <person name="Fawaz M.N."/>
            <person name="Korlach J."/>
            <person name="Tsai Y.C."/>
        </authorList>
    </citation>
    <scope>NUCLEOTIDE SEQUENCE [LARGE SCALE GENOMIC DNA]</scope>
    <source>
        <strain evidence="4 5">KBS708</strain>
    </source>
</reference>
<protein>
    <submittedName>
        <fullName evidence="4">Helix-turn-helix, AraC domain-containing protein</fullName>
    </submittedName>
</protein>
<keyword evidence="5" id="KW-1185">Reference proteome</keyword>
<dbReference type="OrthoDB" id="9783835at2"/>
<dbReference type="AlphaFoldDB" id="W0RC63"/>
<dbReference type="Pfam" id="PF12833">
    <property type="entry name" value="HTH_18"/>
    <property type="match status" value="1"/>
</dbReference>
<dbReference type="KEGG" id="gba:J421_1142"/>
<dbReference type="Gene3D" id="1.10.10.60">
    <property type="entry name" value="Homeodomain-like"/>
    <property type="match status" value="1"/>
</dbReference>
<keyword evidence="1" id="KW-0805">Transcription regulation</keyword>
<dbReference type="Proteomes" id="UP000019151">
    <property type="component" value="Chromosome"/>
</dbReference>
<dbReference type="EMBL" id="CP007128">
    <property type="protein sequence ID" value="AHG88679.1"/>
    <property type="molecule type" value="Genomic_DNA"/>
</dbReference>
<dbReference type="SMART" id="SM00342">
    <property type="entry name" value="HTH_ARAC"/>
    <property type="match status" value="1"/>
</dbReference>
<organism evidence="4 5">
    <name type="scientific">Gemmatirosa kalamazoonensis</name>
    <dbReference type="NCBI Taxonomy" id="861299"/>
    <lineage>
        <taxon>Bacteria</taxon>
        <taxon>Pseudomonadati</taxon>
        <taxon>Gemmatimonadota</taxon>
        <taxon>Gemmatimonadia</taxon>
        <taxon>Gemmatimonadales</taxon>
        <taxon>Gemmatimonadaceae</taxon>
        <taxon>Gemmatirosa</taxon>
    </lineage>
</organism>